<gene>
    <name evidence="1" type="ORF">EDC18_11237</name>
</gene>
<comment type="caution">
    <text evidence="1">The sequence shown here is derived from an EMBL/GenBank/DDBJ whole genome shotgun (WGS) entry which is preliminary data.</text>
</comment>
<evidence type="ECO:0000313" key="2">
    <source>
        <dbReference type="Proteomes" id="UP000294902"/>
    </source>
</evidence>
<evidence type="ECO:0000313" key="1">
    <source>
        <dbReference type="EMBL" id="TCT12265.1"/>
    </source>
</evidence>
<dbReference type="RefSeq" id="WP_132253800.1">
    <property type="nucleotide sequence ID" value="NZ_SMAL01000012.1"/>
</dbReference>
<protein>
    <submittedName>
        <fullName evidence="1">Putative secreted protein</fullName>
    </submittedName>
</protein>
<sequence length="189" mass="22062">MSKKQRRFVLLSHCLLNPHCRVHILGKNFYLPKKICSYFLEKNIAIIQLPCPEFMVMGYIRNPQGREQYNNVMFKTNCVNLINKDLLMVKELVENKHDLLAFLGVQGSPTCSVYWGKHKENKYHTESIIESDNTPLNYPKQLGILSEILAEELEKINIEIPFIEVPIREDLSSPKISDFWNEIDNIIIQ</sequence>
<dbReference type="Proteomes" id="UP000294902">
    <property type="component" value="Unassembled WGS sequence"/>
</dbReference>
<reference evidence="1 2" key="1">
    <citation type="submission" date="2019-03" db="EMBL/GenBank/DDBJ databases">
        <title>Genomic Encyclopedia of Type Strains, Phase IV (KMG-IV): sequencing the most valuable type-strain genomes for metagenomic binning, comparative biology and taxonomic classification.</title>
        <authorList>
            <person name="Goeker M."/>
        </authorList>
    </citation>
    <scope>NUCLEOTIDE SEQUENCE [LARGE SCALE GENOMIC DNA]</scope>
    <source>
        <strain evidence="1 2">DSM 24629</strain>
    </source>
</reference>
<dbReference type="AlphaFoldDB" id="A0A4V2UZR5"/>
<proteinExistence type="predicted"/>
<dbReference type="OrthoDB" id="5420310at2"/>
<keyword evidence="2" id="KW-1185">Reference proteome</keyword>
<organism evidence="1 2">
    <name type="scientific">Natranaerovirga pectinivora</name>
    <dbReference type="NCBI Taxonomy" id="682400"/>
    <lineage>
        <taxon>Bacteria</taxon>
        <taxon>Bacillati</taxon>
        <taxon>Bacillota</taxon>
        <taxon>Clostridia</taxon>
        <taxon>Lachnospirales</taxon>
        <taxon>Natranaerovirgaceae</taxon>
        <taxon>Natranaerovirga</taxon>
    </lineage>
</organism>
<dbReference type="EMBL" id="SMAL01000012">
    <property type="protein sequence ID" value="TCT12265.1"/>
    <property type="molecule type" value="Genomic_DNA"/>
</dbReference>
<name>A0A4V2UZR5_9FIRM</name>
<accession>A0A4V2UZR5</accession>